<evidence type="ECO:0000313" key="5">
    <source>
        <dbReference type="Proteomes" id="UP000287166"/>
    </source>
</evidence>
<feature type="region of interest" description="Disordered" evidence="1">
    <location>
        <begin position="532"/>
        <end position="616"/>
    </location>
</feature>
<dbReference type="GO" id="GO:0006808">
    <property type="term" value="P:regulation of nitrogen utilization"/>
    <property type="evidence" value="ECO:0007669"/>
    <property type="project" value="TreeGrafter"/>
</dbReference>
<feature type="compositionally biased region" description="Polar residues" evidence="1">
    <location>
        <begin position="392"/>
        <end position="404"/>
    </location>
</feature>
<organism evidence="4 5">
    <name type="scientific">Sparassis crispa</name>
    <dbReference type="NCBI Taxonomy" id="139825"/>
    <lineage>
        <taxon>Eukaryota</taxon>
        <taxon>Fungi</taxon>
        <taxon>Dikarya</taxon>
        <taxon>Basidiomycota</taxon>
        <taxon>Agaricomycotina</taxon>
        <taxon>Agaricomycetes</taxon>
        <taxon>Polyporales</taxon>
        <taxon>Sparassidaceae</taxon>
        <taxon>Sparassis</taxon>
    </lineage>
</organism>
<dbReference type="Pfam" id="PF08550">
    <property type="entry name" value="GATA_AreA"/>
    <property type="match status" value="1"/>
</dbReference>
<feature type="compositionally biased region" description="Polar residues" evidence="1">
    <location>
        <begin position="298"/>
        <end position="307"/>
    </location>
</feature>
<dbReference type="AlphaFoldDB" id="A0A401H0Z2"/>
<dbReference type="Pfam" id="PF11702">
    <property type="entry name" value="DUF3295"/>
    <property type="match status" value="1"/>
</dbReference>
<dbReference type="Proteomes" id="UP000287166">
    <property type="component" value="Unassembled WGS sequence"/>
</dbReference>
<feature type="compositionally biased region" description="Basic and acidic residues" evidence="1">
    <location>
        <begin position="474"/>
        <end position="490"/>
    </location>
</feature>
<feature type="region of interest" description="Disordered" evidence="1">
    <location>
        <begin position="227"/>
        <end position="490"/>
    </location>
</feature>
<feature type="domain" description="Nitrogen regulatory protein areA GATA-like" evidence="2">
    <location>
        <begin position="29"/>
        <end position="56"/>
    </location>
</feature>
<accession>A0A401H0Z2</accession>
<evidence type="ECO:0000259" key="3">
    <source>
        <dbReference type="Pfam" id="PF11702"/>
    </source>
</evidence>
<feature type="compositionally biased region" description="Basic and acidic residues" evidence="1">
    <location>
        <begin position="271"/>
        <end position="297"/>
    </location>
</feature>
<dbReference type="PANTHER" id="PTHR28014:SF1">
    <property type="entry name" value="NEGATIVE REGULATOR OF RAS-CAMP PATHWAY"/>
    <property type="match status" value="1"/>
</dbReference>
<comment type="caution">
    <text evidence="4">The sequence shown here is derived from an EMBL/GenBank/DDBJ whole genome shotgun (WGS) entry which is preliminary data.</text>
</comment>
<dbReference type="GO" id="GO:0031930">
    <property type="term" value="P:mitochondria-nucleus signaling pathway"/>
    <property type="evidence" value="ECO:0007669"/>
    <property type="project" value="TreeGrafter"/>
</dbReference>
<dbReference type="STRING" id="139825.A0A401H0Z2"/>
<dbReference type="InterPro" id="IPR053043">
    <property type="entry name" value="Ras-cAMP_regulatory"/>
</dbReference>
<gene>
    <name evidence="4" type="ORF">SCP_1203010</name>
</gene>
<sequence length="777" mass="83781">MIGHFPSPILSVTADAVQELEGEDAVFGLWALFTKCKESLKDGRRLENMSWRLWYREIAASQHSPCSSPGTMTPASCERSSPPITPISEDGRVSQDHAPDATLAPASGFPVAHSWHGEKPAPSFIGGRRLSSASVPMASKSHGAVHVGKLILGILPDKVVVPVVRLPSPPATHQVLPTVQLPDAPSPAPPSAAYPRVVVVNPTPHPTPPATPHLSHTPQAIFAAQPSLNLLPPPPARPLTSVLAPAQGKKQSVSRQSDLQAPRDVPPSQPDTRDDTLKPSDRRFFMQEAESPDRDSLESTSRATSGKFSVGHEMSPGSVSSNQTKSDGGGAASSSGGKRGLAGRSQGRKSKEAVRYVATRPAVHRTHAPAHQQHHPSRQTAQRKAATESKKTTFNFGSVSSNGSRGAEPGPSKAPAAPNEPSEPVVTRPCASPPKQTNGVAQPPRRGIVVSTSSDYETTDTDDDSEWASEDNSTGEREKERQREETRLREAAEEVRRQRDMFAKVPKRSYSNLNRTRSGLLSQLLNPDPTIFPPNHSYRTSHSTQDMTQFARQSGHAPSPLPTSKSSAAVPVAAQITAQVPARDRSAGDNGAYRLKGRPQGEEMEEDSDSGEENPDNAIQLSRSLAQQKLAALTDPNRRRNSDHAVPTQPAVRPAIPSVATAPIPLGHPYNLPAPPPPMTPRTIRRQMLATELSESLRRNLLWERQVSKINLTNRARRGGYLGDGLRPLTAVRAEISNGSTSKNAGRGGNEGVEERSRHTMTRNRSYAADDYHYAGW</sequence>
<dbReference type="GO" id="GO:0005737">
    <property type="term" value="C:cytoplasm"/>
    <property type="evidence" value="ECO:0007669"/>
    <property type="project" value="TreeGrafter"/>
</dbReference>
<evidence type="ECO:0000256" key="1">
    <source>
        <dbReference type="SAM" id="MobiDB-lite"/>
    </source>
</evidence>
<keyword evidence="5" id="KW-1185">Reference proteome</keyword>
<feature type="compositionally biased region" description="Polar residues" evidence="1">
    <location>
        <begin position="537"/>
        <end position="552"/>
    </location>
</feature>
<dbReference type="InterPro" id="IPR013860">
    <property type="entry name" value="AreA_GATA"/>
</dbReference>
<feature type="compositionally biased region" description="Basic residues" evidence="1">
    <location>
        <begin position="362"/>
        <end position="377"/>
    </location>
</feature>
<dbReference type="RefSeq" id="XP_027618985.1">
    <property type="nucleotide sequence ID" value="XM_027763184.1"/>
</dbReference>
<evidence type="ECO:0000259" key="2">
    <source>
        <dbReference type="Pfam" id="PF08550"/>
    </source>
</evidence>
<dbReference type="GO" id="GO:0000122">
    <property type="term" value="P:negative regulation of transcription by RNA polymerase II"/>
    <property type="evidence" value="ECO:0007669"/>
    <property type="project" value="TreeGrafter"/>
</dbReference>
<dbReference type="PANTHER" id="PTHR28014">
    <property type="entry name" value="NEGATIVE REGULATOR OF RAS-CAMP PATHWAY"/>
    <property type="match status" value="1"/>
</dbReference>
<feature type="compositionally biased region" description="Acidic residues" evidence="1">
    <location>
        <begin position="457"/>
        <end position="469"/>
    </location>
</feature>
<dbReference type="InterPro" id="IPR021711">
    <property type="entry name" value="DUF3295"/>
</dbReference>
<protein>
    <submittedName>
        <fullName evidence="4">Uncharacterized protein</fullName>
    </submittedName>
</protein>
<evidence type="ECO:0000313" key="4">
    <source>
        <dbReference type="EMBL" id="GBE88072.1"/>
    </source>
</evidence>
<feature type="compositionally biased region" description="Polar residues" evidence="1">
    <location>
        <begin position="249"/>
        <end position="259"/>
    </location>
</feature>
<dbReference type="OrthoDB" id="515401at2759"/>
<proteinExistence type="predicted"/>
<reference evidence="4 5" key="1">
    <citation type="journal article" date="2018" name="Sci. Rep.">
        <title>Genome sequence of the cauliflower mushroom Sparassis crispa (Hanabiratake) and its association with beneficial usage.</title>
        <authorList>
            <person name="Kiyama R."/>
            <person name="Furutani Y."/>
            <person name="Kawaguchi K."/>
            <person name="Nakanishi T."/>
        </authorList>
    </citation>
    <scope>NUCLEOTIDE SEQUENCE [LARGE SCALE GENOMIC DNA]</scope>
</reference>
<dbReference type="GeneID" id="38784989"/>
<feature type="region of interest" description="Disordered" evidence="1">
    <location>
        <begin position="632"/>
        <end position="653"/>
    </location>
</feature>
<name>A0A401H0Z2_9APHY</name>
<feature type="compositionally biased region" description="Acidic residues" evidence="1">
    <location>
        <begin position="602"/>
        <end position="615"/>
    </location>
</feature>
<dbReference type="InParanoid" id="A0A401H0Z2"/>
<feature type="domain" description="DUF3295" evidence="3">
    <location>
        <begin position="617"/>
        <end position="707"/>
    </location>
</feature>
<feature type="region of interest" description="Disordered" evidence="1">
    <location>
        <begin position="737"/>
        <end position="764"/>
    </location>
</feature>
<dbReference type="EMBL" id="BFAD01000012">
    <property type="protein sequence ID" value="GBE88072.1"/>
    <property type="molecule type" value="Genomic_DNA"/>
</dbReference>